<dbReference type="SMART" id="SM00421">
    <property type="entry name" value="HTH_LUXR"/>
    <property type="match status" value="1"/>
</dbReference>
<evidence type="ECO:0000256" key="3">
    <source>
        <dbReference type="ARBA" id="ARBA00023163"/>
    </source>
</evidence>
<keyword evidence="6" id="KW-1185">Reference proteome</keyword>
<dbReference type="InterPro" id="IPR011006">
    <property type="entry name" value="CheY-like_superfamily"/>
</dbReference>
<evidence type="ECO:0000256" key="2">
    <source>
        <dbReference type="ARBA" id="ARBA00023125"/>
    </source>
</evidence>
<gene>
    <name evidence="5" type="ORF">GCM10009107_19110</name>
</gene>
<protein>
    <recommendedName>
        <fullName evidence="4">HTH luxR-type domain-containing protein</fullName>
    </recommendedName>
</protein>
<evidence type="ECO:0000313" key="6">
    <source>
        <dbReference type="Proteomes" id="UP001500279"/>
    </source>
</evidence>
<keyword evidence="1" id="KW-0805">Transcription regulation</keyword>
<dbReference type="PRINTS" id="PR00038">
    <property type="entry name" value="HTHLUXR"/>
</dbReference>
<accession>A0ABN1JY05</accession>
<organism evidence="5 6">
    <name type="scientific">Ideonella azotifigens</name>
    <dbReference type="NCBI Taxonomy" id="513160"/>
    <lineage>
        <taxon>Bacteria</taxon>
        <taxon>Pseudomonadati</taxon>
        <taxon>Pseudomonadota</taxon>
        <taxon>Betaproteobacteria</taxon>
        <taxon>Burkholderiales</taxon>
        <taxon>Sphaerotilaceae</taxon>
        <taxon>Ideonella</taxon>
    </lineage>
</organism>
<dbReference type="Pfam" id="PF00196">
    <property type="entry name" value="GerE"/>
    <property type="match status" value="1"/>
</dbReference>
<keyword evidence="3" id="KW-0804">Transcription</keyword>
<dbReference type="InterPro" id="IPR016032">
    <property type="entry name" value="Sig_transdc_resp-reg_C-effctor"/>
</dbReference>
<reference evidence="5 6" key="1">
    <citation type="journal article" date="2019" name="Int. J. Syst. Evol. Microbiol.">
        <title>The Global Catalogue of Microorganisms (GCM) 10K type strain sequencing project: providing services to taxonomists for standard genome sequencing and annotation.</title>
        <authorList>
            <consortium name="The Broad Institute Genomics Platform"/>
            <consortium name="The Broad Institute Genome Sequencing Center for Infectious Disease"/>
            <person name="Wu L."/>
            <person name="Ma J."/>
        </authorList>
    </citation>
    <scope>NUCLEOTIDE SEQUENCE [LARGE SCALE GENOMIC DNA]</scope>
    <source>
        <strain evidence="5 6">JCM 15503</strain>
    </source>
</reference>
<dbReference type="PANTHER" id="PTHR44688">
    <property type="entry name" value="DNA-BINDING TRANSCRIPTIONAL ACTIVATOR DEVR_DOSR"/>
    <property type="match status" value="1"/>
</dbReference>
<dbReference type="SUPFAM" id="SSF52172">
    <property type="entry name" value="CheY-like"/>
    <property type="match status" value="1"/>
</dbReference>
<proteinExistence type="predicted"/>
<sequence length="263" mass="28179">MIHVDSLAPRHNRFHHLLTHCLEAAMLDLLTIKVLVLYDDALLCAGLRATLGAQPDMVLLSPQADPGQADVVIADYAQGLRCIALGKAEPARRSLGSLGARVLILTRRDSEREIRHALESGVRGYLTIGCGLDELVDAVRALHCGMRRIGTLAAQRLADSVAGSLLTSRETDVLRLLVAGHGNKAIAKRLDIALGTVKSHLKSVFQKLDASNRTEVALAADKRGLLIDLPALDEPEVEAAPARWRMPAVSPQAEPARALASAS</sequence>
<dbReference type="PROSITE" id="PS50043">
    <property type="entry name" value="HTH_LUXR_2"/>
    <property type="match status" value="1"/>
</dbReference>
<dbReference type="CDD" id="cd06170">
    <property type="entry name" value="LuxR_C_like"/>
    <property type="match status" value="1"/>
</dbReference>
<dbReference type="EMBL" id="BAAAEW010000008">
    <property type="protein sequence ID" value="GAA0748925.1"/>
    <property type="molecule type" value="Genomic_DNA"/>
</dbReference>
<comment type="caution">
    <text evidence="5">The sequence shown here is derived from an EMBL/GenBank/DDBJ whole genome shotgun (WGS) entry which is preliminary data.</text>
</comment>
<evidence type="ECO:0000256" key="1">
    <source>
        <dbReference type="ARBA" id="ARBA00023015"/>
    </source>
</evidence>
<dbReference type="PANTHER" id="PTHR44688:SF25">
    <property type="entry name" value="HTH LUXR-TYPE DOMAIN-CONTAINING PROTEIN"/>
    <property type="match status" value="1"/>
</dbReference>
<dbReference type="Gene3D" id="3.40.50.2300">
    <property type="match status" value="1"/>
</dbReference>
<keyword evidence="2" id="KW-0238">DNA-binding</keyword>
<name>A0ABN1JY05_9BURK</name>
<dbReference type="PROSITE" id="PS00622">
    <property type="entry name" value="HTH_LUXR_1"/>
    <property type="match status" value="1"/>
</dbReference>
<evidence type="ECO:0000259" key="4">
    <source>
        <dbReference type="PROSITE" id="PS50043"/>
    </source>
</evidence>
<dbReference type="SUPFAM" id="SSF46894">
    <property type="entry name" value="C-terminal effector domain of the bipartite response regulators"/>
    <property type="match status" value="1"/>
</dbReference>
<dbReference type="Proteomes" id="UP001500279">
    <property type="component" value="Unassembled WGS sequence"/>
</dbReference>
<dbReference type="InterPro" id="IPR000792">
    <property type="entry name" value="Tscrpt_reg_LuxR_C"/>
</dbReference>
<feature type="domain" description="HTH luxR-type" evidence="4">
    <location>
        <begin position="159"/>
        <end position="224"/>
    </location>
</feature>
<evidence type="ECO:0000313" key="5">
    <source>
        <dbReference type="EMBL" id="GAA0748925.1"/>
    </source>
</evidence>